<dbReference type="Gene3D" id="3.55.50.30">
    <property type="match status" value="1"/>
</dbReference>
<feature type="transmembrane region" description="Helical" evidence="1">
    <location>
        <begin position="37"/>
        <end position="56"/>
    </location>
</feature>
<dbReference type="GO" id="GO:0016989">
    <property type="term" value="F:sigma factor antagonist activity"/>
    <property type="evidence" value="ECO:0007669"/>
    <property type="project" value="TreeGrafter"/>
</dbReference>
<dbReference type="Proteomes" id="UP000276309">
    <property type="component" value="Chromosome"/>
</dbReference>
<dbReference type="Pfam" id="PF16344">
    <property type="entry name" value="FecR_C"/>
    <property type="match status" value="1"/>
</dbReference>
<dbReference type="InterPro" id="IPR012373">
    <property type="entry name" value="Ferrdict_sens_TM"/>
</dbReference>
<sequence>MKTDKDNSLTDKEKRALRRRLMNSATNLNRKRKRNRYYILFGTAASVILLLGLFLGNHNKAEKGLQDFVDKTPRVDIKSLDKTTVVLGAGENIAIDSTSTVQYSPNGSYVDFGKGKVYNQRAVVNKKSIYNTILVPYGERLDVILSDGTHVWINSGSKLIYPAQFNENDRYREVYLEGEAIFDVAHNTQKPFKVLSENQEIEVLGTVFNVSAYLEDEHLETVLKSGRIKLTYLKDESKSFVIQPGTLSSLNVTTFQIDKYQVDVDDYFGWREGYLSLKREPLDHIVSKLSRYYNVEILIADEQLSKETFSGKLDLKDNISKVLENIKMTTKVKVNIEKDKIILTR</sequence>
<dbReference type="Pfam" id="PF04773">
    <property type="entry name" value="FecR"/>
    <property type="match status" value="1"/>
</dbReference>
<dbReference type="Gene3D" id="2.60.120.1440">
    <property type="match status" value="1"/>
</dbReference>
<protein>
    <submittedName>
        <fullName evidence="4">DUF4974 domain-containing protein</fullName>
    </submittedName>
</protein>
<dbReference type="InterPro" id="IPR006860">
    <property type="entry name" value="FecR"/>
</dbReference>
<accession>A0A3G2L262</accession>
<evidence type="ECO:0000259" key="3">
    <source>
        <dbReference type="Pfam" id="PF16344"/>
    </source>
</evidence>
<keyword evidence="1" id="KW-0812">Transmembrane</keyword>
<keyword evidence="1" id="KW-1133">Transmembrane helix</keyword>
<organism evidence="4 5">
    <name type="scientific">Euzebyella marina</name>
    <dbReference type="NCBI Taxonomy" id="1761453"/>
    <lineage>
        <taxon>Bacteria</taxon>
        <taxon>Pseudomonadati</taxon>
        <taxon>Bacteroidota</taxon>
        <taxon>Flavobacteriia</taxon>
        <taxon>Flavobacteriales</taxon>
        <taxon>Flavobacteriaceae</taxon>
        <taxon>Euzebyella</taxon>
    </lineage>
</organism>
<dbReference type="InterPro" id="IPR032508">
    <property type="entry name" value="FecR_C"/>
</dbReference>
<evidence type="ECO:0000256" key="1">
    <source>
        <dbReference type="SAM" id="Phobius"/>
    </source>
</evidence>
<gene>
    <name evidence="4" type="ORF">D1013_02645</name>
</gene>
<reference evidence="4 5" key="1">
    <citation type="submission" date="2018-08" db="EMBL/GenBank/DDBJ databases">
        <title>The reduced genetic potential of extracellular carbohydrate catabolism in Euzebyella marina RN62, a Flavobacteriia bacterium isolated from the hadal water.</title>
        <authorList>
            <person name="Xue C."/>
        </authorList>
    </citation>
    <scope>NUCLEOTIDE SEQUENCE [LARGE SCALE GENOMIC DNA]</scope>
    <source>
        <strain evidence="4 5">RN62</strain>
    </source>
</reference>
<dbReference type="OrthoDB" id="704021at2"/>
<proteinExistence type="predicted"/>
<evidence type="ECO:0000259" key="2">
    <source>
        <dbReference type="Pfam" id="PF04773"/>
    </source>
</evidence>
<keyword evidence="5" id="KW-1185">Reference proteome</keyword>
<dbReference type="PANTHER" id="PTHR30273">
    <property type="entry name" value="PERIPLASMIC SIGNAL SENSOR AND SIGMA FACTOR ACTIVATOR FECR-RELATED"/>
    <property type="match status" value="1"/>
</dbReference>
<feature type="domain" description="Protein FecR C-terminal" evidence="3">
    <location>
        <begin position="274"/>
        <end position="343"/>
    </location>
</feature>
<dbReference type="RefSeq" id="WP_121847409.1">
    <property type="nucleotide sequence ID" value="NZ_CP032050.1"/>
</dbReference>
<feature type="domain" description="FecR protein" evidence="2">
    <location>
        <begin position="133"/>
        <end position="228"/>
    </location>
</feature>
<keyword evidence="1" id="KW-0472">Membrane</keyword>
<dbReference type="KEGG" id="emar:D1013_02645"/>
<dbReference type="PANTHER" id="PTHR30273:SF2">
    <property type="entry name" value="PROTEIN FECR"/>
    <property type="match status" value="1"/>
</dbReference>
<dbReference type="EMBL" id="CP032050">
    <property type="protein sequence ID" value="AYN66357.1"/>
    <property type="molecule type" value="Genomic_DNA"/>
</dbReference>
<evidence type="ECO:0000313" key="4">
    <source>
        <dbReference type="EMBL" id="AYN66357.1"/>
    </source>
</evidence>
<evidence type="ECO:0000313" key="5">
    <source>
        <dbReference type="Proteomes" id="UP000276309"/>
    </source>
</evidence>
<name>A0A3G2L262_9FLAO</name>
<dbReference type="AlphaFoldDB" id="A0A3G2L262"/>